<comment type="caution">
    <text evidence="2">The sequence shown here is derived from an EMBL/GenBank/DDBJ whole genome shotgun (WGS) entry which is preliminary data.</text>
</comment>
<keyword evidence="3" id="KW-1185">Reference proteome</keyword>
<feature type="region of interest" description="Disordered" evidence="1">
    <location>
        <begin position="160"/>
        <end position="184"/>
    </location>
</feature>
<reference evidence="2 3" key="1">
    <citation type="submission" date="2017-05" db="EMBL/GenBank/DDBJ databases">
        <title>De novo genome assembly of Deniococcus indicus strain DR1.</title>
        <authorList>
            <person name="Chauhan D."/>
            <person name="Yennamalli R.M."/>
            <person name="Priyadarshini R."/>
        </authorList>
    </citation>
    <scope>NUCLEOTIDE SEQUENCE [LARGE SCALE GENOMIC DNA]</scope>
    <source>
        <strain evidence="2 3">DR1</strain>
    </source>
</reference>
<evidence type="ECO:0000313" key="3">
    <source>
        <dbReference type="Proteomes" id="UP000197208"/>
    </source>
</evidence>
<dbReference type="Proteomes" id="UP000197208">
    <property type="component" value="Unassembled WGS sequence"/>
</dbReference>
<feature type="compositionally biased region" description="Basic residues" evidence="1">
    <location>
        <begin position="7"/>
        <end position="27"/>
    </location>
</feature>
<name>A0A246BKI0_9DEIO</name>
<evidence type="ECO:0000256" key="1">
    <source>
        <dbReference type="SAM" id="MobiDB-lite"/>
    </source>
</evidence>
<dbReference type="AlphaFoldDB" id="A0A246BKI0"/>
<feature type="compositionally biased region" description="Basic and acidic residues" evidence="1">
    <location>
        <begin position="83"/>
        <end position="105"/>
    </location>
</feature>
<evidence type="ECO:0000313" key="2">
    <source>
        <dbReference type="EMBL" id="OWL95823.1"/>
    </source>
</evidence>
<organism evidence="2 3">
    <name type="scientific">Deinococcus indicus</name>
    <dbReference type="NCBI Taxonomy" id="223556"/>
    <lineage>
        <taxon>Bacteria</taxon>
        <taxon>Thermotogati</taxon>
        <taxon>Deinococcota</taxon>
        <taxon>Deinococci</taxon>
        <taxon>Deinococcales</taxon>
        <taxon>Deinococcaceae</taxon>
        <taxon>Deinococcus</taxon>
    </lineage>
</organism>
<dbReference type="EMBL" id="NHMK01000014">
    <property type="protein sequence ID" value="OWL95823.1"/>
    <property type="molecule type" value="Genomic_DNA"/>
</dbReference>
<feature type="region of interest" description="Disordered" evidence="1">
    <location>
        <begin position="1"/>
        <end position="129"/>
    </location>
</feature>
<sequence length="328" mass="35345">MDGRGDRRARRTGRRRAASRPRGHPGRHAGPAAPRGHPAPRPARRAARRPAQRRLNPPPGRSSAPPPLRTGGGGARASRAARQVKELHRTEDATRPPLRHTEPGRPGRAAPAGTRFPGGPMSRSSKTGRTLNTLIRLGRALTDTDMPADPVRAAQQAATQALRGPVGGAAESLRRRGSQVRDQLSERADARLERLITERRAAQATPPDPQALAVLARRRAEREARAARLRARQTLLAQAQTPAERQVMQAVVNVTGWAGGQDAPLRYTALLDQLAPRGDAASEMAAHRALWTLAERQVLSVSPHGLIRAEPLRAPLALPPARPDLPES</sequence>
<gene>
    <name evidence="2" type="ORF">CBQ26_11165</name>
</gene>
<feature type="compositionally biased region" description="Pro residues" evidence="1">
    <location>
        <begin position="56"/>
        <end position="68"/>
    </location>
</feature>
<proteinExistence type="predicted"/>
<feature type="compositionally biased region" description="Basic residues" evidence="1">
    <location>
        <begin position="42"/>
        <end position="52"/>
    </location>
</feature>
<protein>
    <submittedName>
        <fullName evidence="2">Uncharacterized protein</fullName>
    </submittedName>
</protein>
<accession>A0A246BKI0</accession>